<keyword evidence="1" id="KW-0472">Membrane</keyword>
<feature type="transmembrane region" description="Helical" evidence="1">
    <location>
        <begin position="103"/>
        <end position="121"/>
    </location>
</feature>
<keyword evidence="1" id="KW-1133">Transmembrane helix</keyword>
<dbReference type="EMBL" id="JAWIIJ010000002">
    <property type="protein sequence ID" value="MDV2077540.1"/>
    <property type="molecule type" value="Genomic_DNA"/>
</dbReference>
<organism evidence="2 3">
    <name type="scientific">Marinobacter xestospongiae</name>
    <dbReference type="NCBI Taxonomy" id="994319"/>
    <lineage>
        <taxon>Bacteria</taxon>
        <taxon>Pseudomonadati</taxon>
        <taxon>Pseudomonadota</taxon>
        <taxon>Gammaproteobacteria</taxon>
        <taxon>Pseudomonadales</taxon>
        <taxon>Marinobacteraceae</taxon>
        <taxon>Marinobacter</taxon>
    </lineage>
</organism>
<feature type="transmembrane region" description="Helical" evidence="1">
    <location>
        <begin position="79"/>
        <end position="97"/>
    </location>
</feature>
<reference evidence="2 3" key="1">
    <citation type="submission" date="2023-10" db="EMBL/GenBank/DDBJ databases">
        <title>Characteristics and mechanism of a salt-tolerant marine origin heterotrophic nitrifying- aerobic denitrifying bacteria Marinobacter xestospongiae HN1.</title>
        <authorList>
            <person name="Qi R."/>
        </authorList>
    </citation>
    <scope>NUCLEOTIDE SEQUENCE [LARGE SCALE GENOMIC DNA]</scope>
    <source>
        <strain evidence="2 3">HN1</strain>
    </source>
</reference>
<dbReference type="Proteomes" id="UP001269819">
    <property type="component" value="Unassembled WGS sequence"/>
</dbReference>
<keyword evidence="1" id="KW-0812">Transmembrane</keyword>
<feature type="transmembrane region" description="Helical" evidence="1">
    <location>
        <begin position="52"/>
        <end position="72"/>
    </location>
</feature>
<gene>
    <name evidence="2" type="ORF">RYS15_02555</name>
</gene>
<comment type="caution">
    <text evidence="2">The sequence shown here is derived from an EMBL/GenBank/DDBJ whole genome shotgun (WGS) entry which is preliminary data.</text>
</comment>
<evidence type="ECO:0000256" key="1">
    <source>
        <dbReference type="SAM" id="Phobius"/>
    </source>
</evidence>
<name>A0ABU3VTR1_9GAMM</name>
<proteinExistence type="predicted"/>
<feature type="transmembrane region" description="Helical" evidence="1">
    <location>
        <begin position="9"/>
        <end position="30"/>
    </location>
</feature>
<evidence type="ECO:0000313" key="3">
    <source>
        <dbReference type="Proteomes" id="UP001269819"/>
    </source>
</evidence>
<dbReference type="RefSeq" id="WP_316972478.1">
    <property type="nucleotide sequence ID" value="NZ_JAWIIJ010000002.1"/>
</dbReference>
<protein>
    <submittedName>
        <fullName evidence="2">Uncharacterized protein</fullName>
    </submittedName>
</protein>
<keyword evidence="3" id="KW-1185">Reference proteome</keyword>
<sequence>MKKKLASITLYLMTAGYFLVSIYNLIFYGVDENVGWYQTLSEAWGTPEYEEIFTIGIGSICINLLVALLLFIFIGRARVSDYCLAAMVWGLVLPAWYFTPGLLMKYVLGAVVVTIFSLENLTSLGRRRA</sequence>
<evidence type="ECO:0000313" key="2">
    <source>
        <dbReference type="EMBL" id="MDV2077540.1"/>
    </source>
</evidence>
<accession>A0ABU3VTR1</accession>